<evidence type="ECO:0000256" key="3">
    <source>
        <dbReference type="ARBA" id="ARBA00022763"/>
    </source>
</evidence>
<dbReference type="GO" id="GO:0003697">
    <property type="term" value="F:single-stranded DNA binding"/>
    <property type="evidence" value="ECO:0007669"/>
    <property type="project" value="TreeGrafter"/>
</dbReference>
<protein>
    <submittedName>
        <fullName evidence="8">Multidrug MFS transporter</fullName>
    </submittedName>
</protein>
<evidence type="ECO:0000256" key="4">
    <source>
        <dbReference type="ARBA" id="ARBA00022801"/>
    </source>
</evidence>
<dbReference type="GO" id="GO:0003684">
    <property type="term" value="F:damaged DNA binding"/>
    <property type="evidence" value="ECO:0007669"/>
    <property type="project" value="TreeGrafter"/>
</dbReference>
<dbReference type="SMART" id="SM00891">
    <property type="entry name" value="ERCC4"/>
    <property type="match status" value="1"/>
</dbReference>
<feature type="domain" description="ERCC4" evidence="7">
    <location>
        <begin position="4"/>
        <end position="84"/>
    </location>
</feature>
<gene>
    <name evidence="8" type="ORF">CM19_09120</name>
</gene>
<organism evidence="8 9">
    <name type="scientific">Candidatus Acidianus copahuensis</name>
    <dbReference type="NCBI Taxonomy" id="1160895"/>
    <lineage>
        <taxon>Archaea</taxon>
        <taxon>Thermoproteota</taxon>
        <taxon>Thermoprotei</taxon>
        <taxon>Sulfolobales</taxon>
        <taxon>Sulfolobaceae</taxon>
        <taxon>Acidianus</taxon>
    </lineage>
</organism>
<dbReference type="CDD" id="cd20075">
    <property type="entry name" value="XPF_nuclease_XPF_arch"/>
    <property type="match status" value="1"/>
</dbReference>
<keyword evidence="9" id="KW-1185">Reference proteome</keyword>
<dbReference type="OrthoDB" id="121419at2157"/>
<evidence type="ECO:0000256" key="1">
    <source>
        <dbReference type="ARBA" id="ARBA00022722"/>
    </source>
</evidence>
<sequence length="228" mass="25980">MTVRIYADEREKASEIPDILRELGASVILQQLTVGDYIVGPDVAVERKSVSDLVNSIFDKRFFDQISRLKQTYQKIILLIEGDLSRIKEITSKWKAINSALISISLEPLISIIYSSNRRESAETIYIIAEKSQSERKAIPISLHDKPKFDNIKDIQLYVVESFPHIGGKSAEKLLEKFNTIRNLCNANISDLERVLASRKKAEELYKIINSPFTSQTKDETKSLTDFI</sequence>
<dbReference type="STRING" id="1160895.CM19_09120"/>
<evidence type="ECO:0000313" key="9">
    <source>
        <dbReference type="Proteomes" id="UP000024332"/>
    </source>
</evidence>
<dbReference type="RefSeq" id="WP_048100037.1">
    <property type="nucleotide sequence ID" value="NZ_JFZT01000047.1"/>
</dbReference>
<keyword evidence="2" id="KW-0255">Endonuclease</keyword>
<accession>A0A031LP48</accession>
<dbReference type="InterPro" id="IPR053651">
    <property type="entry name" value="DNA_repair_endonuclease"/>
</dbReference>
<dbReference type="Pfam" id="PF02732">
    <property type="entry name" value="ERCC4"/>
    <property type="match status" value="1"/>
</dbReference>
<keyword evidence="3" id="KW-0227">DNA damage</keyword>
<proteinExistence type="predicted"/>
<keyword evidence="5" id="KW-0238">DNA-binding</keyword>
<dbReference type="EMBL" id="JFZT01000047">
    <property type="protein sequence ID" value="EZQ03869.1"/>
    <property type="molecule type" value="Genomic_DNA"/>
</dbReference>
<name>A0A031LP48_9CREN</name>
<keyword evidence="4" id="KW-0378">Hydrolase</keyword>
<keyword evidence="6" id="KW-0234">DNA repair</keyword>
<evidence type="ECO:0000313" key="8">
    <source>
        <dbReference type="EMBL" id="EZQ03869.1"/>
    </source>
</evidence>
<dbReference type="GO" id="GO:0000014">
    <property type="term" value="F:single-stranded DNA endodeoxyribonuclease activity"/>
    <property type="evidence" value="ECO:0007669"/>
    <property type="project" value="TreeGrafter"/>
</dbReference>
<dbReference type="InterPro" id="IPR006166">
    <property type="entry name" value="ERCC4_domain"/>
</dbReference>
<dbReference type="InterPro" id="IPR010994">
    <property type="entry name" value="RuvA_2-like"/>
</dbReference>
<comment type="caution">
    <text evidence="8">The sequence shown here is derived from an EMBL/GenBank/DDBJ whole genome shotgun (WGS) entry which is preliminary data.</text>
</comment>
<dbReference type="Gene3D" id="3.40.50.10130">
    <property type="match status" value="1"/>
</dbReference>
<evidence type="ECO:0000256" key="2">
    <source>
        <dbReference type="ARBA" id="ARBA00022759"/>
    </source>
</evidence>
<evidence type="ECO:0000259" key="7">
    <source>
        <dbReference type="SMART" id="SM00891"/>
    </source>
</evidence>
<dbReference type="AlphaFoldDB" id="A0A031LP48"/>
<reference evidence="8 9" key="1">
    <citation type="submission" date="2014-03" db="EMBL/GenBank/DDBJ databases">
        <title>Draft genome sequence of the novel thermoacidophilic archaea Acidianus copahuensis ALE1 strain, isolated from Copahue volcanic area in Neuquen Argentina.</title>
        <authorList>
            <person name="Urbieta M.S."/>
            <person name="Rascovan N."/>
            <person name="Castro C."/>
            <person name="Revale S."/>
            <person name="Giaveno M.A."/>
            <person name="Vazquez M.P."/>
            <person name="Donati E.R."/>
        </authorList>
    </citation>
    <scope>NUCLEOTIDE SEQUENCE [LARGE SCALE GENOMIC DNA]</scope>
    <source>
        <strain evidence="8 9">ALE1</strain>
    </source>
</reference>
<keyword evidence="1" id="KW-0540">Nuclease</keyword>
<dbReference type="GO" id="GO:1901255">
    <property type="term" value="P:nucleotide-excision repair involved in interstrand cross-link repair"/>
    <property type="evidence" value="ECO:0007669"/>
    <property type="project" value="TreeGrafter"/>
</dbReference>
<dbReference type="PANTHER" id="PTHR10150">
    <property type="entry name" value="DNA REPAIR ENDONUCLEASE XPF"/>
    <property type="match status" value="1"/>
</dbReference>
<dbReference type="SUPFAM" id="SSF47781">
    <property type="entry name" value="RuvA domain 2-like"/>
    <property type="match status" value="1"/>
</dbReference>
<evidence type="ECO:0000256" key="5">
    <source>
        <dbReference type="ARBA" id="ARBA00023125"/>
    </source>
</evidence>
<dbReference type="PANTHER" id="PTHR10150:SF0">
    <property type="entry name" value="DNA REPAIR ENDONUCLEASE XPF"/>
    <property type="match status" value="1"/>
</dbReference>
<dbReference type="InterPro" id="IPR011335">
    <property type="entry name" value="Restrct_endonuc-II-like"/>
</dbReference>
<dbReference type="Gene3D" id="1.10.150.20">
    <property type="entry name" value="5' to 3' exonuclease, C-terminal subdomain"/>
    <property type="match status" value="1"/>
</dbReference>
<evidence type="ECO:0000256" key="6">
    <source>
        <dbReference type="ARBA" id="ARBA00023204"/>
    </source>
</evidence>
<dbReference type="NCBIfam" id="NF040956">
    <property type="entry name" value="Arch_Xpf_endonucase"/>
    <property type="match status" value="1"/>
</dbReference>
<dbReference type="Proteomes" id="UP000024332">
    <property type="component" value="Unassembled WGS sequence"/>
</dbReference>
<dbReference type="GO" id="GO:0000724">
    <property type="term" value="P:double-strand break repair via homologous recombination"/>
    <property type="evidence" value="ECO:0007669"/>
    <property type="project" value="TreeGrafter"/>
</dbReference>
<dbReference type="SUPFAM" id="SSF52980">
    <property type="entry name" value="Restriction endonuclease-like"/>
    <property type="match status" value="1"/>
</dbReference>